<dbReference type="AlphaFoldDB" id="A0A3E5BVD2"/>
<evidence type="ECO:0000313" key="1">
    <source>
        <dbReference type="EMBL" id="KAB4090733.1"/>
    </source>
</evidence>
<evidence type="ECO:0000313" key="2">
    <source>
        <dbReference type="EMBL" id="KAB4186484.1"/>
    </source>
</evidence>
<comment type="caution">
    <text evidence="2">The sequence shown here is derived from an EMBL/GenBank/DDBJ whole genome shotgun (WGS) entry which is preliminary data.</text>
</comment>
<evidence type="ECO:0008006" key="5">
    <source>
        <dbReference type="Google" id="ProtNLM"/>
    </source>
</evidence>
<dbReference type="Proteomes" id="UP000432488">
    <property type="component" value="Unassembled WGS sequence"/>
</dbReference>
<dbReference type="EMBL" id="WCUA01000005">
    <property type="protein sequence ID" value="KAB4186484.1"/>
    <property type="molecule type" value="Genomic_DNA"/>
</dbReference>
<gene>
    <name evidence="2" type="ORF">GAQ34_06325</name>
    <name evidence="1" type="ORF">GAQ56_12155</name>
</gene>
<evidence type="ECO:0000313" key="3">
    <source>
        <dbReference type="Proteomes" id="UP000432488"/>
    </source>
</evidence>
<accession>A0A3E5BVD2</accession>
<name>A0A3E5BVD2_BACUN</name>
<dbReference type="RefSeq" id="WP_117720702.1">
    <property type="nucleotide sequence ID" value="NZ_CACRTC010000006.1"/>
</dbReference>
<organism evidence="2 4">
    <name type="scientific">Bacteroides uniformis</name>
    <dbReference type="NCBI Taxonomy" id="820"/>
    <lineage>
        <taxon>Bacteria</taxon>
        <taxon>Pseudomonadati</taxon>
        <taxon>Bacteroidota</taxon>
        <taxon>Bacteroidia</taxon>
        <taxon>Bacteroidales</taxon>
        <taxon>Bacteroidaceae</taxon>
        <taxon>Bacteroides</taxon>
    </lineage>
</organism>
<reference evidence="3 4" key="1">
    <citation type="journal article" date="2019" name="Nat. Med.">
        <title>A library of human gut bacterial isolates paired with longitudinal multiomics data enables mechanistic microbiome research.</title>
        <authorList>
            <person name="Poyet M."/>
            <person name="Groussin M."/>
            <person name="Gibbons S.M."/>
            <person name="Avila-Pacheco J."/>
            <person name="Jiang X."/>
            <person name="Kearney S.M."/>
            <person name="Perrotta A.R."/>
            <person name="Berdy B."/>
            <person name="Zhao S."/>
            <person name="Lieberman T.D."/>
            <person name="Swanson P.K."/>
            <person name="Smith M."/>
            <person name="Roesemann S."/>
            <person name="Alexander J.E."/>
            <person name="Rich S.A."/>
            <person name="Livny J."/>
            <person name="Vlamakis H."/>
            <person name="Clish C."/>
            <person name="Bullock K."/>
            <person name="Deik A."/>
            <person name="Scott J."/>
            <person name="Pierce K.A."/>
            <person name="Xavier R.J."/>
            <person name="Alm E.J."/>
        </authorList>
    </citation>
    <scope>NUCLEOTIDE SEQUENCE [LARGE SCALE GENOMIC DNA]</scope>
    <source>
        <strain evidence="2 4">BIOML-A21</strain>
        <strain evidence="1 3">BIOML-A42</strain>
    </source>
</reference>
<evidence type="ECO:0000313" key="4">
    <source>
        <dbReference type="Proteomes" id="UP000442334"/>
    </source>
</evidence>
<sequence length="134" mass="16121">MNYSDFIYDFNLYLCERFGYRNCCSVMHNANGICVSVHVGEMDLYIRFWEYSCGVGSIPDWSIIIVRSNFKRNQQENLKDLARFFKEYAPRYGYKYLCTEDDDYKYYQTLGLKLIHRGLFRQYNYGLPLNELEV</sequence>
<proteinExistence type="predicted"/>
<dbReference type="Proteomes" id="UP000442334">
    <property type="component" value="Unassembled WGS sequence"/>
</dbReference>
<protein>
    <recommendedName>
        <fullName evidence="5">GNAT family N-acetyltransferase</fullName>
    </recommendedName>
</protein>
<dbReference type="EMBL" id="WCUV01000008">
    <property type="protein sequence ID" value="KAB4090733.1"/>
    <property type="molecule type" value="Genomic_DNA"/>
</dbReference>